<dbReference type="InterPro" id="IPR023214">
    <property type="entry name" value="HAD_sf"/>
</dbReference>
<dbReference type="Pfam" id="PF08282">
    <property type="entry name" value="Hydrolase_3"/>
    <property type="match status" value="1"/>
</dbReference>
<evidence type="ECO:0000313" key="2">
    <source>
        <dbReference type="Proteomes" id="UP000316360"/>
    </source>
</evidence>
<dbReference type="InterPro" id="IPR024196">
    <property type="entry name" value="NiFe_hyd_3_EhaR"/>
</dbReference>
<accession>A0A523RR92</accession>
<organism evidence="1 2">
    <name type="scientific">Aerophobetes bacterium</name>
    <dbReference type="NCBI Taxonomy" id="2030807"/>
    <lineage>
        <taxon>Bacteria</taxon>
        <taxon>Candidatus Aerophobota</taxon>
    </lineage>
</organism>
<dbReference type="Gene3D" id="3.40.50.1000">
    <property type="entry name" value="HAD superfamily/HAD-like"/>
    <property type="match status" value="1"/>
</dbReference>
<dbReference type="PIRSF" id="PIRSF019370">
    <property type="entry name" value="EhaR"/>
    <property type="match status" value="1"/>
</dbReference>
<sequence>MRQVNLDCEGPITKNDNALEISEYFLPKGEKFFSLVSRYDDFLADIARRKGYKAGTTLSLILPFLKAYGATNKQIKDYSLSHLLLVPGAKKMLSSLKKKMPTFIISTSYQPYIEALCELIDFPQENTYYTKLDLDRYQIPLKEIKRLKEWLEEILELPQINLSKVRKEKDLSLKAKKTIKRLEEIFWEEIPSMQCGKILKEVNPLGGKEKAKALLDSLEKREGKLAEVMYIGDSITDVEALKLIKEKGGVAISFNGNTYALEAAEIACISPHTLPLEVLAKVFYEEGKKGVLRLVETWPEALEKKIKKQILALKPSPHLEIIRKENLAYLRIKSEKMRKELRGEVAGGLG</sequence>
<comment type="caution">
    <text evidence="1">The sequence shown here is derived from an EMBL/GenBank/DDBJ whole genome shotgun (WGS) entry which is preliminary data.</text>
</comment>
<dbReference type="InterPro" id="IPR050582">
    <property type="entry name" value="HAD-like_SerB"/>
</dbReference>
<dbReference type="SUPFAM" id="SSF56784">
    <property type="entry name" value="HAD-like"/>
    <property type="match status" value="1"/>
</dbReference>
<name>A0A523RR92_UNCAE</name>
<reference evidence="1 2" key="1">
    <citation type="submission" date="2019-03" db="EMBL/GenBank/DDBJ databases">
        <title>Metabolic potential of uncultured bacteria and archaea associated with petroleum seepage in deep-sea sediments.</title>
        <authorList>
            <person name="Dong X."/>
            <person name="Hubert C."/>
        </authorList>
    </citation>
    <scope>NUCLEOTIDE SEQUENCE [LARGE SCALE GENOMIC DNA]</scope>
    <source>
        <strain evidence="1">E44_bin7</strain>
    </source>
</reference>
<evidence type="ECO:0000313" key="1">
    <source>
        <dbReference type="EMBL" id="TET08264.1"/>
    </source>
</evidence>
<dbReference type="EMBL" id="SOKJ01000368">
    <property type="protein sequence ID" value="TET08264.1"/>
    <property type="molecule type" value="Genomic_DNA"/>
</dbReference>
<dbReference type="AlphaFoldDB" id="A0A523RR92"/>
<gene>
    <name evidence="1" type="ORF">E3J84_06410</name>
</gene>
<dbReference type="InterPro" id="IPR036412">
    <property type="entry name" value="HAD-like_sf"/>
</dbReference>
<dbReference type="Proteomes" id="UP000316360">
    <property type="component" value="Unassembled WGS sequence"/>
</dbReference>
<dbReference type="Gene3D" id="1.10.3870.10">
    <property type="entry name" value="AF1437-like domain superfamily"/>
    <property type="match status" value="1"/>
</dbReference>
<proteinExistence type="predicted"/>
<dbReference type="PANTHER" id="PTHR43344">
    <property type="entry name" value="PHOSPHOSERINE PHOSPHATASE"/>
    <property type="match status" value="1"/>
</dbReference>
<protein>
    <submittedName>
        <fullName evidence="1">Uncharacterized protein</fullName>
    </submittedName>
</protein>